<sequence length="254" mass="27946">MADNLLFPRLHQLGVKRLVGDLAHLRSDLPFERLQELEEFIYYAGSGGRRITLAELRQRRNQMLEVAAAFGFPGPSTQAQRAAFDARCAAWLIENEVVPGGEALRNDVWAFVTTCLLPDVSMWRFGDATAERFQGGVRNTFQRLWMRGRALDRGEGHDARWALLNALTEDALVGITERPSIGADPILARAIAEAWVETAAEVGSGVMEDVARKAVRNIRLVSEVVYLAALGEAQAKSVATAQFRRAAEALASKA</sequence>
<dbReference type="InterPro" id="IPR045920">
    <property type="entry name" value="DUF6339"/>
</dbReference>
<dbReference type="AlphaFoldDB" id="A0A6L3AT86"/>
<dbReference type="EMBL" id="QOKV01000029">
    <property type="protein sequence ID" value="KAA0678183.1"/>
    <property type="molecule type" value="Genomic_DNA"/>
</dbReference>
<comment type="caution">
    <text evidence="1">The sequence shown here is derived from an EMBL/GenBank/DDBJ whole genome shotgun (WGS) entry which is preliminary data.</text>
</comment>
<evidence type="ECO:0000313" key="1">
    <source>
        <dbReference type="EMBL" id="KAA0678183.1"/>
    </source>
</evidence>
<gene>
    <name evidence="1" type="ORF">DS837_28100</name>
</gene>
<dbReference type="RefSeq" id="WP_149167773.1">
    <property type="nucleotide sequence ID" value="NZ_QOKV01000029.1"/>
</dbReference>
<evidence type="ECO:0000313" key="2">
    <source>
        <dbReference type="Proteomes" id="UP000476837"/>
    </source>
</evidence>
<protein>
    <submittedName>
        <fullName evidence="1">Uncharacterized protein</fullName>
    </submittedName>
</protein>
<organism evidence="1 2">
    <name type="scientific">Azospirillum brasilense</name>
    <dbReference type="NCBI Taxonomy" id="192"/>
    <lineage>
        <taxon>Bacteria</taxon>
        <taxon>Pseudomonadati</taxon>
        <taxon>Pseudomonadota</taxon>
        <taxon>Alphaproteobacteria</taxon>
        <taxon>Rhodospirillales</taxon>
        <taxon>Azospirillaceae</taxon>
        <taxon>Azospirillum</taxon>
    </lineage>
</organism>
<accession>A0A6L3AT86</accession>
<proteinExistence type="predicted"/>
<name>A0A6L3AT86_AZOBR</name>
<dbReference type="Pfam" id="PF19866">
    <property type="entry name" value="DUF6339"/>
    <property type="match status" value="1"/>
</dbReference>
<reference evidence="1 2" key="1">
    <citation type="submission" date="2018-07" db="EMBL/GenBank/DDBJ databases">
        <title>Genome sequence of Roseomonas fauriae ATCC 49958.</title>
        <authorList>
            <person name="Sant'Anna F.H."/>
            <person name="Baldani J.I."/>
            <person name="Zilli J.E."/>
            <person name="Reis V.M."/>
            <person name="Hartmann A."/>
            <person name="Cruz L."/>
            <person name="de Souza E.M."/>
            <person name="de Oliveira Pedrosa F."/>
            <person name="Passaglia L.M.P."/>
        </authorList>
    </citation>
    <scope>NUCLEOTIDE SEQUENCE [LARGE SCALE GENOMIC DNA]</scope>
    <source>
        <strain evidence="1 2">ATCC 49958</strain>
    </source>
</reference>
<dbReference type="Proteomes" id="UP000476837">
    <property type="component" value="Unassembled WGS sequence"/>
</dbReference>